<accession>I3YUT7</accession>
<dbReference type="Proteomes" id="UP000006049">
    <property type="component" value="Chromosome"/>
</dbReference>
<name>I3YUT7_AEQSU</name>
<proteinExistence type="predicted"/>
<sequence length="38" mass="4523">MVLEMQACLNSVELVGGFDHEWHEFTLIFYGWGCFEFH</sequence>
<dbReference type="EMBL" id="CP003280">
    <property type="protein sequence ID" value="AFL80755.1"/>
    <property type="molecule type" value="Genomic_DNA"/>
</dbReference>
<evidence type="ECO:0000313" key="1">
    <source>
        <dbReference type="EMBL" id="AFL80755.1"/>
    </source>
</evidence>
<dbReference type="AlphaFoldDB" id="I3YUT7"/>
<dbReference type="HOGENOM" id="CLU_3323535_0_0_10"/>
<evidence type="ECO:0000313" key="2">
    <source>
        <dbReference type="Proteomes" id="UP000006049"/>
    </source>
</evidence>
<dbReference type="KEGG" id="asl:Aeqsu_1260"/>
<protein>
    <submittedName>
        <fullName evidence="1">Uncharacterized protein</fullName>
    </submittedName>
</protein>
<gene>
    <name evidence="1" type="ordered locus">Aeqsu_1260</name>
</gene>
<dbReference type="STRING" id="746697.Aeqsu_1260"/>
<keyword evidence="2" id="KW-1185">Reference proteome</keyword>
<organism evidence="1 2">
    <name type="scientific">Aequorivita sublithincola (strain DSM 14238 / LMG 21431 / ACAM 643 / 9-3)</name>
    <dbReference type="NCBI Taxonomy" id="746697"/>
    <lineage>
        <taxon>Bacteria</taxon>
        <taxon>Pseudomonadati</taxon>
        <taxon>Bacteroidota</taxon>
        <taxon>Flavobacteriia</taxon>
        <taxon>Flavobacteriales</taxon>
        <taxon>Flavobacteriaceae</taxon>
        <taxon>Aequorivita</taxon>
    </lineage>
</organism>
<reference evidence="1 2" key="1">
    <citation type="submission" date="2012-06" db="EMBL/GenBank/DDBJ databases">
        <title>The complete genome of Aequorivita sublithincola DSM 14238.</title>
        <authorList>
            <consortium name="US DOE Joint Genome Institute (JGI-PGF)"/>
            <person name="Lucas S."/>
            <person name="Copeland A."/>
            <person name="Lapidus A."/>
            <person name="Goodwin L."/>
            <person name="Pitluck S."/>
            <person name="Peters L."/>
            <person name="Munk A.C.C."/>
            <person name="Kyrpides N."/>
            <person name="Mavromatis K."/>
            <person name="Pagani I."/>
            <person name="Ivanova N."/>
            <person name="Ovchinnikova G."/>
            <person name="Zeytun A."/>
            <person name="Detter J.C."/>
            <person name="Han C."/>
            <person name="Land M."/>
            <person name="Hauser L."/>
            <person name="Markowitz V."/>
            <person name="Cheng J.-F."/>
            <person name="Hugenholtz P."/>
            <person name="Woyke T."/>
            <person name="Wu D."/>
            <person name="Tindall B."/>
            <person name="Faehnrich R."/>
            <person name="Brambilla E."/>
            <person name="Klenk H.-P."/>
            <person name="Eisen J.A."/>
        </authorList>
    </citation>
    <scope>NUCLEOTIDE SEQUENCE [LARGE SCALE GENOMIC DNA]</scope>
    <source>
        <strain evidence="2">DSM 14238 / LMG 21431 / ACAM 643 / 9-3</strain>
    </source>
</reference>